<evidence type="ECO:0000259" key="1">
    <source>
        <dbReference type="Pfam" id="PF22936"/>
    </source>
</evidence>
<name>A0AAW2JU29_9LAMI</name>
<dbReference type="PANTHER" id="PTHR47592:SF30">
    <property type="entry name" value="CCHC-TYPE DOMAIN-CONTAINING PROTEIN"/>
    <property type="match status" value="1"/>
</dbReference>
<dbReference type="AlphaFoldDB" id="A0AAW2JU29"/>
<dbReference type="EMBL" id="JACGWK010000482">
    <property type="protein sequence ID" value="KAL0298145.1"/>
    <property type="molecule type" value="Genomic_DNA"/>
</dbReference>
<dbReference type="Pfam" id="PF22936">
    <property type="entry name" value="Pol_BBD"/>
    <property type="match status" value="1"/>
</dbReference>
<dbReference type="PANTHER" id="PTHR47592">
    <property type="entry name" value="PBF68 PROTEIN"/>
    <property type="match status" value="1"/>
</dbReference>
<accession>A0AAW2JU29</accession>
<gene>
    <name evidence="2" type="ORF">Sangu_3158400</name>
</gene>
<reference evidence="2" key="1">
    <citation type="submission" date="2020-06" db="EMBL/GenBank/DDBJ databases">
        <authorList>
            <person name="Li T."/>
            <person name="Hu X."/>
            <person name="Zhang T."/>
            <person name="Song X."/>
            <person name="Zhang H."/>
            <person name="Dai N."/>
            <person name="Sheng W."/>
            <person name="Hou X."/>
            <person name="Wei L."/>
        </authorList>
    </citation>
    <scope>NUCLEOTIDE SEQUENCE</scope>
    <source>
        <strain evidence="2">G01</strain>
        <tissue evidence="2">Leaf</tissue>
    </source>
</reference>
<dbReference type="InterPro" id="IPR054722">
    <property type="entry name" value="PolX-like_BBD"/>
</dbReference>
<evidence type="ECO:0000313" key="2">
    <source>
        <dbReference type="EMBL" id="KAL0298145.1"/>
    </source>
</evidence>
<comment type="caution">
    <text evidence="2">The sequence shown here is derived from an EMBL/GenBank/DDBJ whole genome shotgun (WGS) entry which is preliminary data.</text>
</comment>
<protein>
    <recommendedName>
        <fullName evidence="1">Retrovirus-related Pol polyprotein from transposon TNT 1-94-like beta-barrel domain-containing protein</fullName>
    </recommendedName>
</protein>
<reference evidence="2" key="2">
    <citation type="journal article" date="2024" name="Plant">
        <title>Genomic evolution and insights into agronomic trait innovations of Sesamum species.</title>
        <authorList>
            <person name="Miao H."/>
            <person name="Wang L."/>
            <person name="Qu L."/>
            <person name="Liu H."/>
            <person name="Sun Y."/>
            <person name="Le M."/>
            <person name="Wang Q."/>
            <person name="Wei S."/>
            <person name="Zheng Y."/>
            <person name="Lin W."/>
            <person name="Duan Y."/>
            <person name="Cao H."/>
            <person name="Xiong S."/>
            <person name="Wang X."/>
            <person name="Wei L."/>
            <person name="Li C."/>
            <person name="Ma Q."/>
            <person name="Ju M."/>
            <person name="Zhao R."/>
            <person name="Li G."/>
            <person name="Mu C."/>
            <person name="Tian Q."/>
            <person name="Mei H."/>
            <person name="Zhang T."/>
            <person name="Gao T."/>
            <person name="Zhang H."/>
        </authorList>
    </citation>
    <scope>NUCLEOTIDE SEQUENCE</scope>
    <source>
        <strain evidence="2">G01</strain>
    </source>
</reference>
<organism evidence="2">
    <name type="scientific">Sesamum angustifolium</name>
    <dbReference type="NCBI Taxonomy" id="2727405"/>
    <lineage>
        <taxon>Eukaryota</taxon>
        <taxon>Viridiplantae</taxon>
        <taxon>Streptophyta</taxon>
        <taxon>Embryophyta</taxon>
        <taxon>Tracheophyta</taxon>
        <taxon>Spermatophyta</taxon>
        <taxon>Magnoliopsida</taxon>
        <taxon>eudicotyledons</taxon>
        <taxon>Gunneridae</taxon>
        <taxon>Pentapetalae</taxon>
        <taxon>asterids</taxon>
        <taxon>lamiids</taxon>
        <taxon>Lamiales</taxon>
        <taxon>Pedaliaceae</taxon>
        <taxon>Sesamum</taxon>
    </lineage>
</organism>
<sequence>MDQVHEYENLVADVLNEGFKTKKKSYKTLVIRNHLSELTEKLKNLNNYATVVENQDTRRISAQRKHQQKTNLKPPLQAHLAENEEVIVVVVVEANLVENKADWILDTRASKHCFSNKELFQKFHKASDGECVFMGNSATTGVLGKGKIFLKLTSDKTLALNDIPYVPSLRINLISSSVLNKVGLK</sequence>
<feature type="domain" description="Retrovirus-related Pol polyprotein from transposon TNT 1-94-like beta-barrel" evidence="1">
    <location>
        <begin position="103"/>
        <end position="183"/>
    </location>
</feature>
<proteinExistence type="predicted"/>